<sequence length="437" mass="46774">MMIRLVGAVIALWLSGPALAQIDIREVESPGGITAWLVEEHAIPFVALELRFGGGANIDEEGQRGAVNLMTALLEEGAGDLDAAGFAVAAEELATNFRFSAGNDAVSVSARFLSDNRDEAVALLRLALTQPRFDAEAIERVRAQVLAGIRQDARSANAIARDRFAALAYEDHPYGRPLEGTEASVAALDRDALLRAHERAITRDRLHVAAVGDISAEELGHLLDALLADLPASAPPAPGPAPQGLSGGVTTVPFNAPQSVIIFGQTGIPFDDPDYFAAFIMTEVLGGGRFSTRLMRELRERRGLTYGVGTSLVSRDHSDMLLGQLSVPNARVAEALDIIRQEWARMAAEGITPEELERAQTFLTGSYPLRFDGNGTIAQILVSMQAQGMPIDYPNTRNDRVLAVTSADIERVAARLLDPEGLHFVVVGQPEGLETDG</sequence>
<dbReference type="InterPro" id="IPR050361">
    <property type="entry name" value="MPP/UQCRC_Complex"/>
</dbReference>
<dbReference type="EMBL" id="JBHTFQ010000009">
    <property type="protein sequence ID" value="MFC7705737.1"/>
    <property type="molecule type" value="Genomic_DNA"/>
</dbReference>
<protein>
    <submittedName>
        <fullName evidence="4">M16 family metallopeptidase</fullName>
    </submittedName>
</protein>
<dbReference type="InterPro" id="IPR011765">
    <property type="entry name" value="Pept_M16_N"/>
</dbReference>
<dbReference type="Gene3D" id="3.30.830.10">
    <property type="entry name" value="Metalloenzyme, LuxS/M16 peptidase-like"/>
    <property type="match status" value="2"/>
</dbReference>
<dbReference type="InterPro" id="IPR007863">
    <property type="entry name" value="Peptidase_M16_C"/>
</dbReference>
<organism evidence="4 5">
    <name type="scientific">Plastorhodobacter daqingensis</name>
    <dbReference type="NCBI Taxonomy" id="1387281"/>
    <lineage>
        <taxon>Bacteria</taxon>
        <taxon>Pseudomonadati</taxon>
        <taxon>Pseudomonadota</taxon>
        <taxon>Alphaproteobacteria</taxon>
        <taxon>Rhodobacterales</taxon>
        <taxon>Paracoccaceae</taxon>
        <taxon>Plastorhodobacter</taxon>
    </lineage>
</organism>
<evidence type="ECO:0000313" key="5">
    <source>
        <dbReference type="Proteomes" id="UP001596516"/>
    </source>
</evidence>
<dbReference type="InterPro" id="IPR011249">
    <property type="entry name" value="Metalloenz_LuxS/M16"/>
</dbReference>
<evidence type="ECO:0000259" key="3">
    <source>
        <dbReference type="Pfam" id="PF05193"/>
    </source>
</evidence>
<keyword evidence="1" id="KW-0732">Signal</keyword>
<feature type="domain" description="Peptidase M16 N-terminal" evidence="2">
    <location>
        <begin position="41"/>
        <end position="181"/>
    </location>
</feature>
<gene>
    <name evidence="4" type="ORF">ACFQXB_16225</name>
</gene>
<reference evidence="5" key="1">
    <citation type="journal article" date="2019" name="Int. J. Syst. Evol. Microbiol.">
        <title>The Global Catalogue of Microorganisms (GCM) 10K type strain sequencing project: providing services to taxonomists for standard genome sequencing and annotation.</title>
        <authorList>
            <consortium name="The Broad Institute Genomics Platform"/>
            <consortium name="The Broad Institute Genome Sequencing Center for Infectious Disease"/>
            <person name="Wu L."/>
            <person name="Ma J."/>
        </authorList>
    </citation>
    <scope>NUCLEOTIDE SEQUENCE [LARGE SCALE GENOMIC DNA]</scope>
    <source>
        <strain evidence="5">CGMCC 1.12750</strain>
    </source>
</reference>
<dbReference type="Pfam" id="PF00675">
    <property type="entry name" value="Peptidase_M16"/>
    <property type="match status" value="1"/>
</dbReference>
<feature type="domain" description="Peptidase M16 C-terminal" evidence="3">
    <location>
        <begin position="188"/>
        <end position="361"/>
    </location>
</feature>
<accession>A0ABW2ULX1</accession>
<keyword evidence="5" id="KW-1185">Reference proteome</keyword>
<feature type="signal peptide" evidence="1">
    <location>
        <begin position="1"/>
        <end position="20"/>
    </location>
</feature>
<dbReference type="PANTHER" id="PTHR11851:SF224">
    <property type="entry name" value="PROCESSING PROTEASE"/>
    <property type="match status" value="1"/>
</dbReference>
<name>A0ABW2ULX1_9RHOB</name>
<dbReference type="RefSeq" id="WP_377405938.1">
    <property type="nucleotide sequence ID" value="NZ_JBHTFQ010000009.1"/>
</dbReference>
<evidence type="ECO:0000256" key="1">
    <source>
        <dbReference type="SAM" id="SignalP"/>
    </source>
</evidence>
<dbReference type="Pfam" id="PF05193">
    <property type="entry name" value="Peptidase_M16_C"/>
    <property type="match status" value="1"/>
</dbReference>
<dbReference type="PANTHER" id="PTHR11851">
    <property type="entry name" value="METALLOPROTEASE"/>
    <property type="match status" value="1"/>
</dbReference>
<evidence type="ECO:0000313" key="4">
    <source>
        <dbReference type="EMBL" id="MFC7705737.1"/>
    </source>
</evidence>
<comment type="caution">
    <text evidence="4">The sequence shown here is derived from an EMBL/GenBank/DDBJ whole genome shotgun (WGS) entry which is preliminary data.</text>
</comment>
<feature type="chain" id="PRO_5045339232" evidence="1">
    <location>
        <begin position="21"/>
        <end position="437"/>
    </location>
</feature>
<dbReference type="SUPFAM" id="SSF63411">
    <property type="entry name" value="LuxS/MPP-like metallohydrolase"/>
    <property type="match status" value="2"/>
</dbReference>
<proteinExistence type="predicted"/>
<dbReference type="Proteomes" id="UP001596516">
    <property type="component" value="Unassembled WGS sequence"/>
</dbReference>
<evidence type="ECO:0000259" key="2">
    <source>
        <dbReference type="Pfam" id="PF00675"/>
    </source>
</evidence>